<organism evidence="1 2">
    <name type="scientific">Sordaria brevicollis</name>
    <dbReference type="NCBI Taxonomy" id="83679"/>
    <lineage>
        <taxon>Eukaryota</taxon>
        <taxon>Fungi</taxon>
        <taxon>Dikarya</taxon>
        <taxon>Ascomycota</taxon>
        <taxon>Pezizomycotina</taxon>
        <taxon>Sordariomycetes</taxon>
        <taxon>Sordariomycetidae</taxon>
        <taxon>Sordariales</taxon>
        <taxon>Sordariaceae</taxon>
        <taxon>Sordaria</taxon>
    </lineage>
</organism>
<protein>
    <submittedName>
        <fullName evidence="1">Uncharacterized protein</fullName>
    </submittedName>
</protein>
<accession>A0AAE0UCW4</accession>
<evidence type="ECO:0000313" key="1">
    <source>
        <dbReference type="EMBL" id="KAK3398829.1"/>
    </source>
</evidence>
<name>A0AAE0UCW4_SORBR</name>
<gene>
    <name evidence="1" type="ORF">B0T20DRAFT_412107</name>
</gene>
<dbReference type="AlphaFoldDB" id="A0AAE0UCW4"/>
<evidence type="ECO:0000313" key="2">
    <source>
        <dbReference type="Proteomes" id="UP001281003"/>
    </source>
</evidence>
<proteinExistence type="predicted"/>
<sequence length="76" mass="7582">MGGFFVVLVVVVVGEDLVVGAFVGGLDGVAFVSVVVVSGRIGHNGKSSYSTTFVVLADMMSGGTDICIAKGCRGVA</sequence>
<comment type="caution">
    <text evidence="1">The sequence shown here is derived from an EMBL/GenBank/DDBJ whole genome shotgun (WGS) entry which is preliminary data.</text>
</comment>
<keyword evidence="2" id="KW-1185">Reference proteome</keyword>
<reference evidence="1" key="2">
    <citation type="submission" date="2023-07" db="EMBL/GenBank/DDBJ databases">
        <authorList>
            <consortium name="Lawrence Berkeley National Laboratory"/>
            <person name="Haridas S."/>
            <person name="Hensen N."/>
            <person name="Bonometti L."/>
            <person name="Westerberg I."/>
            <person name="Brannstrom I.O."/>
            <person name="Guillou S."/>
            <person name="Cros-Aarteil S."/>
            <person name="Calhoun S."/>
            <person name="Kuo A."/>
            <person name="Mondo S."/>
            <person name="Pangilinan J."/>
            <person name="Riley R."/>
            <person name="LaButti K."/>
            <person name="Andreopoulos B."/>
            <person name="Lipzen A."/>
            <person name="Chen C."/>
            <person name="Yanf M."/>
            <person name="Daum C."/>
            <person name="Ng V."/>
            <person name="Clum A."/>
            <person name="Steindorff A."/>
            <person name="Ohm R."/>
            <person name="Martin F."/>
            <person name="Silar P."/>
            <person name="Natvig D."/>
            <person name="Lalanne C."/>
            <person name="Gautier V."/>
            <person name="Ament-velasquez S.L."/>
            <person name="Kruys A."/>
            <person name="Hutchinson M.I."/>
            <person name="Powell A.J."/>
            <person name="Barry K."/>
            <person name="Miller A.N."/>
            <person name="Grigoriev I.V."/>
            <person name="Debuchy R."/>
            <person name="Gladieux P."/>
            <person name="Thoren M.H."/>
            <person name="Johannesson H."/>
        </authorList>
    </citation>
    <scope>NUCLEOTIDE SEQUENCE</scope>
    <source>
        <strain evidence="1">FGSC 1904</strain>
    </source>
</reference>
<dbReference type="Proteomes" id="UP001281003">
    <property type="component" value="Unassembled WGS sequence"/>
</dbReference>
<reference evidence="1" key="1">
    <citation type="journal article" date="2023" name="Mol. Phylogenet. Evol.">
        <title>Genome-scale phylogeny and comparative genomics of the fungal order Sordariales.</title>
        <authorList>
            <person name="Hensen N."/>
            <person name="Bonometti L."/>
            <person name="Westerberg I."/>
            <person name="Brannstrom I.O."/>
            <person name="Guillou S."/>
            <person name="Cros-Aarteil S."/>
            <person name="Calhoun S."/>
            <person name="Haridas S."/>
            <person name="Kuo A."/>
            <person name="Mondo S."/>
            <person name="Pangilinan J."/>
            <person name="Riley R."/>
            <person name="LaButti K."/>
            <person name="Andreopoulos B."/>
            <person name="Lipzen A."/>
            <person name="Chen C."/>
            <person name="Yan M."/>
            <person name="Daum C."/>
            <person name="Ng V."/>
            <person name="Clum A."/>
            <person name="Steindorff A."/>
            <person name="Ohm R.A."/>
            <person name="Martin F."/>
            <person name="Silar P."/>
            <person name="Natvig D.O."/>
            <person name="Lalanne C."/>
            <person name="Gautier V."/>
            <person name="Ament-Velasquez S.L."/>
            <person name="Kruys A."/>
            <person name="Hutchinson M.I."/>
            <person name="Powell A.J."/>
            <person name="Barry K."/>
            <person name="Miller A.N."/>
            <person name="Grigoriev I.V."/>
            <person name="Debuchy R."/>
            <person name="Gladieux P."/>
            <person name="Hiltunen Thoren M."/>
            <person name="Johannesson H."/>
        </authorList>
    </citation>
    <scope>NUCLEOTIDE SEQUENCE</scope>
    <source>
        <strain evidence="1">FGSC 1904</strain>
    </source>
</reference>
<dbReference type="EMBL" id="JAUTDP010000006">
    <property type="protein sequence ID" value="KAK3398829.1"/>
    <property type="molecule type" value="Genomic_DNA"/>
</dbReference>